<evidence type="ECO:0000313" key="14">
    <source>
        <dbReference type="EMBL" id="KAF8431614.1"/>
    </source>
</evidence>
<comment type="similarity">
    <text evidence="2 10">Belongs to the COG6 family.</text>
</comment>
<evidence type="ECO:0000256" key="1">
    <source>
        <dbReference type="ARBA" id="ARBA00004395"/>
    </source>
</evidence>
<accession>A0AAD4G903</accession>
<dbReference type="InterPro" id="IPR048369">
    <property type="entry name" value="COG6_C"/>
</dbReference>
<evidence type="ECO:0000256" key="2">
    <source>
        <dbReference type="ARBA" id="ARBA00011023"/>
    </source>
</evidence>
<evidence type="ECO:0000313" key="15">
    <source>
        <dbReference type="Proteomes" id="UP001194468"/>
    </source>
</evidence>
<evidence type="ECO:0000256" key="4">
    <source>
        <dbReference type="ARBA" id="ARBA00022448"/>
    </source>
</evidence>
<name>A0AAD4G903_BOLED</name>
<evidence type="ECO:0000256" key="3">
    <source>
        <dbReference type="ARBA" id="ARBA00020973"/>
    </source>
</evidence>
<dbReference type="GO" id="GO:0000139">
    <property type="term" value="C:Golgi membrane"/>
    <property type="evidence" value="ECO:0007669"/>
    <property type="project" value="UniProtKB-SubCell"/>
</dbReference>
<keyword evidence="15" id="KW-1185">Reference proteome</keyword>
<evidence type="ECO:0000256" key="6">
    <source>
        <dbReference type="ARBA" id="ARBA00023034"/>
    </source>
</evidence>
<dbReference type="GO" id="GO:0015031">
    <property type="term" value="P:protein transport"/>
    <property type="evidence" value="ECO:0007669"/>
    <property type="project" value="UniProtKB-KW"/>
</dbReference>
<keyword evidence="4 10" id="KW-0813">Transport</keyword>
<dbReference type="InterPro" id="IPR048368">
    <property type="entry name" value="COG6_N"/>
</dbReference>
<sequence>MRQHCDEVETQLKLTEDASRSLLEQAESLRYERQQVETQKSIVLFFLDRFTLNEDDIEAITSREISLVPRFFSAMHKTERIQSECRVLMSGEDGPTKTGLDVMATTFSYLEQGYDKIHRWLAFEFRQIGMESQLEVTSVMREAIRRLSERPELLSDTLTFLAEARQSTLLALFLDALTRGGSSGLPRPIELHAHDPIRYVGDMLAWVHQAIAAECECLESLFGLSGQARMVGAVRTFNGSDEEWANSQCTQSSVRVLQAVRAQESSIVSYKVANLLQYYMLTMQRTIGDQSLLSQTLQEITGAQGRALHRIPLDLDDPSVSPPHSIIDHAQRLREMMQVYDSSLLSEGSSDPSEASVGFRSILDVMVDPTVTMCAAAAEEKARLRPRWDRAVFVLNCLGYLENVLEPFSFTEDKRQAIRAMIEERVRLLEDAHYERLLKDASLGNATHTLKTRDPATPLARLPATAPDALAHALSQFSRWLSTPDVIASPRLFPLSSALLAGQVHRGALRRLVHAYGALCDAVRAESARGKYVAGSVVLGRERPFGQVELLRQIVGLEDEL</sequence>
<evidence type="ECO:0000256" key="10">
    <source>
        <dbReference type="RuleBase" id="RU365075"/>
    </source>
</evidence>
<comment type="subunit">
    <text evidence="10">Component of the conserved oligomeric Golgi complex.</text>
</comment>
<gene>
    <name evidence="14" type="ORF">L210DRAFT_3560110</name>
</gene>
<feature type="domain" description="Conserved oligomeric complex COG6 N-terminal" evidence="12">
    <location>
        <begin position="1"/>
        <end position="62"/>
    </location>
</feature>
<dbReference type="SMART" id="SM01087">
    <property type="entry name" value="COG6"/>
    <property type="match status" value="1"/>
</dbReference>
<proteinExistence type="inferred from homology"/>
<dbReference type="AlphaFoldDB" id="A0AAD4G903"/>
<keyword evidence="5 10" id="KW-0653">Protein transport</keyword>
<dbReference type="EMBL" id="WHUW01000048">
    <property type="protein sequence ID" value="KAF8431614.1"/>
    <property type="molecule type" value="Genomic_DNA"/>
</dbReference>
<dbReference type="GO" id="GO:0017119">
    <property type="term" value="C:Golgi transport complex"/>
    <property type="evidence" value="ECO:0007669"/>
    <property type="project" value="UniProtKB-UniRule"/>
</dbReference>
<feature type="domain" description="Conserved Oligomeric Golgi complex subunit 6 C-terminal" evidence="13">
    <location>
        <begin position="97"/>
        <end position="524"/>
    </location>
</feature>
<evidence type="ECO:0000256" key="11">
    <source>
        <dbReference type="SAM" id="Coils"/>
    </source>
</evidence>
<dbReference type="GO" id="GO:0006891">
    <property type="term" value="P:intra-Golgi vesicle-mediated transport"/>
    <property type="evidence" value="ECO:0007669"/>
    <property type="project" value="UniProtKB-UniRule"/>
</dbReference>
<feature type="coiled-coil region" evidence="11">
    <location>
        <begin position="5"/>
        <end position="39"/>
    </location>
</feature>
<evidence type="ECO:0000256" key="5">
    <source>
        <dbReference type="ARBA" id="ARBA00022927"/>
    </source>
</evidence>
<keyword evidence="6 10" id="KW-0333">Golgi apparatus</keyword>
<reference evidence="14" key="1">
    <citation type="submission" date="2019-10" db="EMBL/GenBank/DDBJ databases">
        <authorList>
            <consortium name="DOE Joint Genome Institute"/>
            <person name="Kuo A."/>
            <person name="Miyauchi S."/>
            <person name="Kiss E."/>
            <person name="Drula E."/>
            <person name="Kohler A."/>
            <person name="Sanchez-Garcia M."/>
            <person name="Andreopoulos B."/>
            <person name="Barry K.W."/>
            <person name="Bonito G."/>
            <person name="Buee M."/>
            <person name="Carver A."/>
            <person name="Chen C."/>
            <person name="Cichocki N."/>
            <person name="Clum A."/>
            <person name="Culley D."/>
            <person name="Crous P.W."/>
            <person name="Fauchery L."/>
            <person name="Girlanda M."/>
            <person name="Hayes R."/>
            <person name="Keri Z."/>
            <person name="LaButti K."/>
            <person name="Lipzen A."/>
            <person name="Lombard V."/>
            <person name="Magnuson J."/>
            <person name="Maillard F."/>
            <person name="Morin E."/>
            <person name="Murat C."/>
            <person name="Nolan M."/>
            <person name="Ohm R."/>
            <person name="Pangilinan J."/>
            <person name="Pereira M."/>
            <person name="Perotto S."/>
            <person name="Peter M."/>
            <person name="Riley R."/>
            <person name="Sitrit Y."/>
            <person name="Stielow B."/>
            <person name="Szollosi G."/>
            <person name="Zifcakova L."/>
            <person name="Stursova M."/>
            <person name="Spatafora J.W."/>
            <person name="Tedersoo L."/>
            <person name="Vaario L.-M."/>
            <person name="Yamada A."/>
            <person name="Yan M."/>
            <person name="Wang P."/>
            <person name="Xu J."/>
            <person name="Bruns T."/>
            <person name="Baldrian P."/>
            <person name="Vilgalys R."/>
            <person name="Henrissat B."/>
            <person name="Grigoriev I.V."/>
            <person name="Hibbett D."/>
            <person name="Nagy L.G."/>
            <person name="Martin F.M."/>
        </authorList>
    </citation>
    <scope>NUCLEOTIDE SEQUENCE</scope>
    <source>
        <strain evidence="14">BED1</strain>
    </source>
</reference>
<dbReference type="PANTHER" id="PTHR21506">
    <property type="entry name" value="COMPONENT OF OLIGOMERIC GOLGI COMPLEX 6"/>
    <property type="match status" value="1"/>
</dbReference>
<dbReference type="Pfam" id="PF20653">
    <property type="entry name" value="COG6_C"/>
    <property type="match status" value="1"/>
</dbReference>
<comment type="function">
    <text evidence="10">Acts as component of the peripheral membrane COG complex that is involved in intra-Golgi protein trafficking. COG is located at the cis-Golgi, and regulates tethering of retrograde intra-Golgi vesicles and possibly a number of other membrane trafficking events.</text>
</comment>
<dbReference type="Pfam" id="PF06419">
    <property type="entry name" value="COG6_N"/>
    <property type="match status" value="1"/>
</dbReference>
<evidence type="ECO:0000256" key="9">
    <source>
        <dbReference type="ARBA" id="ARBA00043873"/>
    </source>
</evidence>
<reference evidence="14" key="2">
    <citation type="journal article" date="2020" name="Nat. Commun.">
        <title>Large-scale genome sequencing of mycorrhizal fungi provides insights into the early evolution of symbiotic traits.</title>
        <authorList>
            <person name="Miyauchi S."/>
            <person name="Kiss E."/>
            <person name="Kuo A."/>
            <person name="Drula E."/>
            <person name="Kohler A."/>
            <person name="Sanchez-Garcia M."/>
            <person name="Morin E."/>
            <person name="Andreopoulos B."/>
            <person name="Barry K.W."/>
            <person name="Bonito G."/>
            <person name="Buee M."/>
            <person name="Carver A."/>
            <person name="Chen C."/>
            <person name="Cichocki N."/>
            <person name="Clum A."/>
            <person name="Culley D."/>
            <person name="Crous P.W."/>
            <person name="Fauchery L."/>
            <person name="Girlanda M."/>
            <person name="Hayes R.D."/>
            <person name="Keri Z."/>
            <person name="LaButti K."/>
            <person name="Lipzen A."/>
            <person name="Lombard V."/>
            <person name="Magnuson J."/>
            <person name="Maillard F."/>
            <person name="Murat C."/>
            <person name="Nolan M."/>
            <person name="Ohm R.A."/>
            <person name="Pangilinan J."/>
            <person name="Pereira M.F."/>
            <person name="Perotto S."/>
            <person name="Peter M."/>
            <person name="Pfister S."/>
            <person name="Riley R."/>
            <person name="Sitrit Y."/>
            <person name="Stielow J.B."/>
            <person name="Szollosi G."/>
            <person name="Zifcakova L."/>
            <person name="Stursova M."/>
            <person name="Spatafora J.W."/>
            <person name="Tedersoo L."/>
            <person name="Vaario L.M."/>
            <person name="Yamada A."/>
            <person name="Yan M."/>
            <person name="Wang P."/>
            <person name="Xu J."/>
            <person name="Bruns T."/>
            <person name="Baldrian P."/>
            <person name="Vilgalys R."/>
            <person name="Dunand C."/>
            <person name="Henrissat B."/>
            <person name="Grigoriev I.V."/>
            <person name="Hibbett D."/>
            <person name="Nagy L.G."/>
            <person name="Martin F.M."/>
        </authorList>
    </citation>
    <scope>NUCLEOTIDE SEQUENCE</scope>
    <source>
        <strain evidence="14">BED1</strain>
    </source>
</reference>
<comment type="function">
    <text evidence="9">Acts as a component of the peripheral membrane COG complex that is involved in intra-Golgi protein trafficking. COG is located at the cis-Golgi, and regulates tethering of retrograde intra-Golgi vesicles and possibly a number of other membrane trafficking events.</text>
</comment>
<evidence type="ECO:0000259" key="12">
    <source>
        <dbReference type="Pfam" id="PF06419"/>
    </source>
</evidence>
<evidence type="ECO:0000256" key="8">
    <source>
        <dbReference type="ARBA" id="ARBA00031348"/>
    </source>
</evidence>
<keyword evidence="11" id="KW-0175">Coiled coil</keyword>
<organism evidence="14 15">
    <name type="scientific">Boletus edulis BED1</name>
    <dbReference type="NCBI Taxonomy" id="1328754"/>
    <lineage>
        <taxon>Eukaryota</taxon>
        <taxon>Fungi</taxon>
        <taxon>Dikarya</taxon>
        <taxon>Basidiomycota</taxon>
        <taxon>Agaricomycotina</taxon>
        <taxon>Agaricomycetes</taxon>
        <taxon>Agaricomycetidae</taxon>
        <taxon>Boletales</taxon>
        <taxon>Boletineae</taxon>
        <taxon>Boletaceae</taxon>
        <taxon>Boletoideae</taxon>
        <taxon>Boletus</taxon>
    </lineage>
</organism>
<evidence type="ECO:0000256" key="7">
    <source>
        <dbReference type="ARBA" id="ARBA00023136"/>
    </source>
</evidence>
<protein>
    <recommendedName>
        <fullName evidence="3 10">Conserved oligomeric Golgi complex subunit 6</fullName>
        <shortName evidence="10">COG complex subunit 6</shortName>
    </recommendedName>
    <alternativeName>
        <fullName evidence="8 10">Component of oligomeric Golgi complex 6</fullName>
    </alternativeName>
</protein>
<comment type="caution">
    <text evidence="14">The sequence shown here is derived from an EMBL/GenBank/DDBJ whole genome shotgun (WGS) entry which is preliminary data.</text>
</comment>
<keyword evidence="7 10" id="KW-0472">Membrane</keyword>
<evidence type="ECO:0000259" key="13">
    <source>
        <dbReference type="Pfam" id="PF20653"/>
    </source>
</evidence>
<dbReference type="PANTHER" id="PTHR21506:SF0">
    <property type="entry name" value="CONSERVED OLIGOMERIC GOLGI COMPLEX SUBUNIT 6"/>
    <property type="match status" value="1"/>
</dbReference>
<dbReference type="InterPro" id="IPR010490">
    <property type="entry name" value="COG6"/>
</dbReference>
<comment type="subcellular location">
    <subcellularLocation>
        <location evidence="1 10">Golgi apparatus membrane</location>
        <topology evidence="1 10">Peripheral membrane protein</topology>
    </subcellularLocation>
</comment>
<dbReference type="Proteomes" id="UP001194468">
    <property type="component" value="Unassembled WGS sequence"/>
</dbReference>